<proteinExistence type="predicted"/>
<dbReference type="RefSeq" id="WP_377770252.1">
    <property type="nucleotide sequence ID" value="NZ_JBHUHO010000013.1"/>
</dbReference>
<reference evidence="2" key="1">
    <citation type="journal article" date="2019" name="Int. J. Syst. Evol. Microbiol.">
        <title>The Global Catalogue of Microorganisms (GCM) 10K type strain sequencing project: providing services to taxonomists for standard genome sequencing and annotation.</title>
        <authorList>
            <consortium name="The Broad Institute Genomics Platform"/>
            <consortium name="The Broad Institute Genome Sequencing Center for Infectious Disease"/>
            <person name="Wu L."/>
            <person name="Ma J."/>
        </authorList>
    </citation>
    <scope>NUCLEOTIDE SEQUENCE [LARGE SCALE GENOMIC DNA]</scope>
    <source>
        <strain evidence="2">GH52</strain>
    </source>
</reference>
<name>A0ABW4YI01_9BACL</name>
<dbReference type="EMBL" id="JBHUHO010000013">
    <property type="protein sequence ID" value="MFD2115230.1"/>
    <property type="molecule type" value="Genomic_DNA"/>
</dbReference>
<evidence type="ECO:0000313" key="2">
    <source>
        <dbReference type="Proteomes" id="UP001597362"/>
    </source>
</evidence>
<organism evidence="1 2">
    <name type="scientific">Paenibacillus yanchengensis</name>
    <dbReference type="NCBI Taxonomy" id="2035833"/>
    <lineage>
        <taxon>Bacteria</taxon>
        <taxon>Bacillati</taxon>
        <taxon>Bacillota</taxon>
        <taxon>Bacilli</taxon>
        <taxon>Bacillales</taxon>
        <taxon>Paenibacillaceae</taxon>
        <taxon>Paenibacillus</taxon>
    </lineage>
</organism>
<keyword evidence="2" id="KW-1185">Reference proteome</keyword>
<gene>
    <name evidence="1" type="ORF">ACFSJH_05705</name>
</gene>
<evidence type="ECO:0000313" key="1">
    <source>
        <dbReference type="EMBL" id="MFD2115230.1"/>
    </source>
</evidence>
<accession>A0ABW4YI01</accession>
<protein>
    <recommendedName>
        <fullName evidence="3">DUF2922 family protein</fullName>
    </recommendedName>
</protein>
<comment type="caution">
    <text evidence="1">The sequence shown here is derived from an EMBL/GenBank/DDBJ whole genome shotgun (WGS) entry which is preliminary data.</text>
</comment>
<dbReference type="Proteomes" id="UP001597362">
    <property type="component" value="Unassembled WGS sequence"/>
</dbReference>
<evidence type="ECO:0008006" key="3">
    <source>
        <dbReference type="Google" id="ProtNLM"/>
    </source>
</evidence>
<sequence>MIRFSVSIKSQTDSNVYKLLQDDLFQLAIEKLTAFPVDKLGFKVNQSVVHETDVLGAVTEREII</sequence>